<dbReference type="GO" id="GO:0045454">
    <property type="term" value="P:cell redox homeostasis"/>
    <property type="evidence" value="ECO:0007669"/>
    <property type="project" value="TreeGrafter"/>
</dbReference>
<evidence type="ECO:0000313" key="11">
    <source>
        <dbReference type="EMBL" id="SNR84030.1"/>
    </source>
</evidence>
<keyword evidence="4 9" id="KW-1015">Disulfide bond</keyword>
<dbReference type="OrthoDB" id="9790390at2"/>
<dbReference type="RefSeq" id="WP_089379648.1">
    <property type="nucleotide sequence ID" value="NZ_FZNX01000007.1"/>
</dbReference>
<dbReference type="PROSITE" id="PS51352">
    <property type="entry name" value="THIOREDOXIN_2"/>
    <property type="match status" value="1"/>
</dbReference>
<evidence type="ECO:0000256" key="3">
    <source>
        <dbReference type="ARBA" id="ARBA00022982"/>
    </source>
</evidence>
<evidence type="ECO:0000256" key="5">
    <source>
        <dbReference type="ARBA" id="ARBA00023284"/>
    </source>
</evidence>
<dbReference type="PRINTS" id="PR00421">
    <property type="entry name" value="THIOREDOXIN"/>
</dbReference>
<gene>
    <name evidence="11" type="ORF">SAMN04488111_3399</name>
</gene>
<feature type="active site" description="Nucleophile" evidence="8">
    <location>
        <position position="33"/>
    </location>
</feature>
<evidence type="ECO:0000313" key="12">
    <source>
        <dbReference type="Proteomes" id="UP000198412"/>
    </source>
</evidence>
<accession>A0A238ZL35</accession>
<proteinExistence type="inferred from homology"/>
<dbReference type="Proteomes" id="UP000198412">
    <property type="component" value="Unassembled WGS sequence"/>
</dbReference>
<dbReference type="CDD" id="cd02947">
    <property type="entry name" value="TRX_family"/>
    <property type="match status" value="1"/>
</dbReference>
<evidence type="ECO:0000256" key="8">
    <source>
        <dbReference type="PIRSR" id="PIRSR000077-1"/>
    </source>
</evidence>
<evidence type="ECO:0000256" key="6">
    <source>
        <dbReference type="NCBIfam" id="TIGR01068"/>
    </source>
</evidence>
<reference evidence="12" key="1">
    <citation type="submission" date="2017-06" db="EMBL/GenBank/DDBJ databases">
        <authorList>
            <person name="Varghese N."/>
            <person name="Submissions S."/>
        </authorList>
    </citation>
    <scope>NUCLEOTIDE SEQUENCE [LARGE SCALE GENOMIC DNA]</scope>
    <source>
        <strain evidence="12">DSM 27993</strain>
    </source>
</reference>
<evidence type="ECO:0000256" key="2">
    <source>
        <dbReference type="ARBA" id="ARBA00022448"/>
    </source>
</evidence>
<dbReference type="GO" id="GO:0015035">
    <property type="term" value="F:protein-disulfide reductase activity"/>
    <property type="evidence" value="ECO:0007669"/>
    <property type="project" value="UniProtKB-UniRule"/>
</dbReference>
<dbReference type="Gene3D" id="3.40.30.10">
    <property type="entry name" value="Glutaredoxin"/>
    <property type="match status" value="1"/>
</dbReference>
<dbReference type="SUPFAM" id="SSF52833">
    <property type="entry name" value="Thioredoxin-like"/>
    <property type="match status" value="1"/>
</dbReference>
<dbReference type="InterPro" id="IPR017937">
    <property type="entry name" value="Thioredoxin_CS"/>
</dbReference>
<keyword evidence="2" id="KW-0813">Transport</keyword>
<dbReference type="InterPro" id="IPR005746">
    <property type="entry name" value="Thioredoxin"/>
</dbReference>
<dbReference type="GO" id="GO:0005829">
    <property type="term" value="C:cytosol"/>
    <property type="evidence" value="ECO:0007669"/>
    <property type="project" value="TreeGrafter"/>
</dbReference>
<evidence type="ECO:0000259" key="10">
    <source>
        <dbReference type="PROSITE" id="PS51352"/>
    </source>
</evidence>
<dbReference type="EMBL" id="FZNX01000007">
    <property type="protein sequence ID" value="SNR84030.1"/>
    <property type="molecule type" value="Genomic_DNA"/>
</dbReference>
<evidence type="ECO:0000256" key="9">
    <source>
        <dbReference type="PIRSR" id="PIRSR000077-4"/>
    </source>
</evidence>
<feature type="site" description="Contributes to redox potential value" evidence="8">
    <location>
        <position position="31"/>
    </location>
</feature>
<feature type="active site" description="Nucleophile" evidence="8">
    <location>
        <position position="30"/>
    </location>
</feature>
<dbReference type="InterPro" id="IPR013766">
    <property type="entry name" value="Thioredoxin_domain"/>
</dbReference>
<dbReference type="NCBIfam" id="TIGR01068">
    <property type="entry name" value="thioredoxin"/>
    <property type="match status" value="1"/>
</dbReference>
<dbReference type="Pfam" id="PF00085">
    <property type="entry name" value="Thioredoxin"/>
    <property type="match status" value="1"/>
</dbReference>
<dbReference type="PANTHER" id="PTHR45663">
    <property type="entry name" value="GEO12009P1"/>
    <property type="match status" value="1"/>
</dbReference>
<feature type="site" description="Contributes to redox potential value" evidence="8">
    <location>
        <position position="32"/>
    </location>
</feature>
<feature type="domain" description="Thioredoxin" evidence="10">
    <location>
        <begin position="1"/>
        <end position="106"/>
    </location>
</feature>
<dbReference type="PIRSF" id="PIRSF000077">
    <property type="entry name" value="Thioredoxin"/>
    <property type="match status" value="1"/>
</dbReference>
<dbReference type="InterPro" id="IPR036249">
    <property type="entry name" value="Thioredoxin-like_sf"/>
</dbReference>
<evidence type="ECO:0000256" key="7">
    <source>
        <dbReference type="PIRNR" id="PIRNR000077"/>
    </source>
</evidence>
<sequence>MMKTIENNKDYETLIGQEKPILLDFYADWCGPCQSLLPIVEKLATEYEGKIEIQKVNVDKNSGLASKFGVRSIPSLFFLKKGKVVDKLNGAVPESVIREKLEVLLN</sequence>
<keyword evidence="3" id="KW-0249">Electron transport</keyword>
<dbReference type="PROSITE" id="PS00194">
    <property type="entry name" value="THIOREDOXIN_1"/>
    <property type="match status" value="1"/>
</dbReference>
<dbReference type="PANTHER" id="PTHR45663:SF11">
    <property type="entry name" value="GEO12009P1"/>
    <property type="match status" value="1"/>
</dbReference>
<dbReference type="AlphaFoldDB" id="A0A238ZL35"/>
<keyword evidence="12" id="KW-1185">Reference proteome</keyword>
<name>A0A238ZL35_9FLAO</name>
<evidence type="ECO:0000256" key="1">
    <source>
        <dbReference type="ARBA" id="ARBA00008987"/>
    </source>
</evidence>
<protein>
    <recommendedName>
        <fullName evidence="6 7">Thioredoxin</fullName>
    </recommendedName>
</protein>
<feature type="site" description="Deprotonates C-terminal active site Cys" evidence="8">
    <location>
        <position position="24"/>
    </location>
</feature>
<feature type="disulfide bond" description="Redox-active" evidence="9">
    <location>
        <begin position="30"/>
        <end position="33"/>
    </location>
</feature>
<comment type="similarity">
    <text evidence="1 7">Belongs to the thioredoxin family.</text>
</comment>
<organism evidence="11 12">
    <name type="scientific">Lutibacter flavus</name>
    <dbReference type="NCBI Taxonomy" id="691689"/>
    <lineage>
        <taxon>Bacteria</taxon>
        <taxon>Pseudomonadati</taxon>
        <taxon>Bacteroidota</taxon>
        <taxon>Flavobacteriia</taxon>
        <taxon>Flavobacteriales</taxon>
        <taxon>Flavobacteriaceae</taxon>
        <taxon>Lutibacter</taxon>
    </lineage>
</organism>
<dbReference type="FunFam" id="3.40.30.10:FF:000001">
    <property type="entry name" value="Thioredoxin"/>
    <property type="match status" value="1"/>
</dbReference>
<keyword evidence="5 9" id="KW-0676">Redox-active center</keyword>
<evidence type="ECO:0000256" key="4">
    <source>
        <dbReference type="ARBA" id="ARBA00023157"/>
    </source>
</evidence>